<comment type="caution">
    <text evidence="1">The sequence shown here is derived from an EMBL/GenBank/DDBJ whole genome shotgun (WGS) entry which is preliminary data.</text>
</comment>
<accession>I5BT12</accession>
<dbReference type="Proteomes" id="UP000004622">
    <property type="component" value="Unassembled WGS sequence"/>
</dbReference>
<organism evidence="1 2">
    <name type="scientific">Nitratireductor aquibiodomus RA22</name>
    <dbReference type="NCBI Taxonomy" id="1189611"/>
    <lineage>
        <taxon>Bacteria</taxon>
        <taxon>Pseudomonadati</taxon>
        <taxon>Pseudomonadota</taxon>
        <taxon>Alphaproteobacteria</taxon>
        <taxon>Hyphomicrobiales</taxon>
        <taxon>Phyllobacteriaceae</taxon>
        <taxon>Nitratireductor</taxon>
    </lineage>
</organism>
<proteinExistence type="predicted"/>
<dbReference type="AlphaFoldDB" id="I5BT12"/>
<evidence type="ECO:0000313" key="2">
    <source>
        <dbReference type="Proteomes" id="UP000004622"/>
    </source>
</evidence>
<evidence type="ECO:0000313" key="1">
    <source>
        <dbReference type="EMBL" id="EIM72714.1"/>
    </source>
</evidence>
<reference evidence="1 2" key="1">
    <citation type="journal article" date="2012" name="J. Bacteriol.">
        <title>Genome Sequence of Nitratireductor aquibiodomus Strain RA22.</title>
        <authorList>
            <person name="Singh A."/>
            <person name="Jangir P.K."/>
            <person name="Kumari C."/>
            <person name="Sharma R."/>
        </authorList>
    </citation>
    <scope>NUCLEOTIDE SEQUENCE [LARGE SCALE GENOMIC DNA]</scope>
    <source>
        <strain evidence="1 2">RA22</strain>
    </source>
</reference>
<dbReference type="EMBL" id="AJXZ01000049">
    <property type="protein sequence ID" value="EIM72714.1"/>
    <property type="molecule type" value="Genomic_DNA"/>
</dbReference>
<name>I5BT12_9HYPH</name>
<protein>
    <submittedName>
        <fullName evidence="1">Uncharacterized protein</fullName>
    </submittedName>
</protein>
<gene>
    <name evidence="1" type="ORF">A33O_18759</name>
</gene>
<sequence>MFCDFQEFPQAHRTYHAPALNARQSFDLVVGDDAYSYGWMFVDLCRAVQHLLTMSKPERQIVAQQSGSLAEVTR</sequence>